<dbReference type="Proteomes" id="UP000315353">
    <property type="component" value="Unassembled WGS sequence"/>
</dbReference>
<dbReference type="STRING" id="28028.CFLV_12055"/>
<gene>
    <name evidence="3" type="ORF">CFL01nite_21350</name>
    <name evidence="2" type="ORF">CFLV_12055</name>
</gene>
<reference evidence="3 5" key="2">
    <citation type="submission" date="2019-06" db="EMBL/GenBank/DDBJ databases">
        <title>Whole genome shotgun sequence of Corynebacterium flavescens NBRC 14136.</title>
        <authorList>
            <person name="Hosoyama A."/>
            <person name="Uohara A."/>
            <person name="Ohji S."/>
            <person name="Ichikawa N."/>
        </authorList>
    </citation>
    <scope>NUCLEOTIDE SEQUENCE [LARGE SCALE GENOMIC DNA]</scope>
    <source>
        <strain evidence="3 5">NBRC 14136</strain>
    </source>
</reference>
<dbReference type="GeneID" id="82881400"/>
<reference evidence="2 4" key="1">
    <citation type="submission" date="2014-08" db="EMBL/GenBank/DDBJ databases">
        <title>Complete genome sequence of Corynebacterium flavescens OJ8(T)(=DSM 20296(T)), isolated from cheese.</title>
        <authorList>
            <person name="Ruckert C."/>
            <person name="Albersmeier A."/>
            <person name="Winkler A."/>
            <person name="Kalinowski J."/>
        </authorList>
    </citation>
    <scope>NUCLEOTIDE SEQUENCE [LARGE SCALE GENOMIC DNA]</scope>
    <source>
        <strain evidence="2 4">OJ8</strain>
    </source>
</reference>
<sequence>MSIIKKLQEARAHARAEAKAAKLRTKLEMKEASKSRMRQQKLLARQEKNLLKTEQKGLKTRRKHEYKMAKNELDRLRQGRLNSSNIKRYAGALRTAAPLLLPLIYRAIVFLREAMEQRRARQAGVSADQLAAFAGHGASLQARLAGIRNSLEGTGIPAGLKRDARERLDDLEAAVSNAEFMTDQQRRRAHKAIESDIDGLTAEIQQRISR</sequence>
<dbReference type="Proteomes" id="UP000185479">
    <property type="component" value="Chromosome"/>
</dbReference>
<dbReference type="RefSeq" id="WP_075730725.1">
    <property type="nucleotide sequence ID" value="NZ_BJNB01000043.1"/>
</dbReference>
<dbReference type="KEGG" id="cfc:CFLV_12055"/>
<feature type="compositionally biased region" description="Basic and acidic residues" evidence="1">
    <location>
        <begin position="46"/>
        <end position="57"/>
    </location>
</feature>
<organism evidence="2 4">
    <name type="scientific">Corynebacterium flavescens</name>
    <dbReference type="NCBI Taxonomy" id="28028"/>
    <lineage>
        <taxon>Bacteria</taxon>
        <taxon>Bacillati</taxon>
        <taxon>Actinomycetota</taxon>
        <taxon>Actinomycetes</taxon>
        <taxon>Mycobacteriales</taxon>
        <taxon>Corynebacteriaceae</taxon>
        <taxon>Corynebacterium</taxon>
    </lineage>
</organism>
<keyword evidence="4" id="KW-1185">Reference proteome</keyword>
<dbReference type="EMBL" id="BJNB01000043">
    <property type="protein sequence ID" value="GEB98640.1"/>
    <property type="molecule type" value="Genomic_DNA"/>
</dbReference>
<evidence type="ECO:0000313" key="4">
    <source>
        <dbReference type="Proteomes" id="UP000185479"/>
    </source>
</evidence>
<dbReference type="Pfam" id="PF20079">
    <property type="entry name" value="DUF6474"/>
    <property type="match status" value="1"/>
</dbReference>
<feature type="region of interest" description="Disordered" evidence="1">
    <location>
        <begin position="46"/>
        <end position="65"/>
    </location>
</feature>
<dbReference type="InterPro" id="IPR045522">
    <property type="entry name" value="DUF6474"/>
</dbReference>
<proteinExistence type="predicted"/>
<dbReference type="OrthoDB" id="4424402at2"/>
<protein>
    <submittedName>
        <fullName evidence="2">Uncharacterized protein</fullName>
    </submittedName>
</protein>
<dbReference type="AlphaFoldDB" id="A0A1L7CPQ4"/>
<evidence type="ECO:0000313" key="5">
    <source>
        <dbReference type="Proteomes" id="UP000315353"/>
    </source>
</evidence>
<dbReference type="EMBL" id="CP009246">
    <property type="protein sequence ID" value="APT87813.1"/>
    <property type="molecule type" value="Genomic_DNA"/>
</dbReference>
<name>A0A1L7CPQ4_CORFL</name>
<accession>A0A1L7CPQ4</accession>
<evidence type="ECO:0000256" key="1">
    <source>
        <dbReference type="SAM" id="MobiDB-lite"/>
    </source>
</evidence>
<evidence type="ECO:0000313" key="2">
    <source>
        <dbReference type="EMBL" id="APT87813.1"/>
    </source>
</evidence>
<evidence type="ECO:0000313" key="3">
    <source>
        <dbReference type="EMBL" id="GEB98640.1"/>
    </source>
</evidence>